<dbReference type="AlphaFoldDB" id="A0A915EJM8"/>
<feature type="signal peptide" evidence="1">
    <location>
        <begin position="1"/>
        <end position="23"/>
    </location>
</feature>
<evidence type="ECO:0000313" key="2">
    <source>
        <dbReference type="Proteomes" id="UP000887574"/>
    </source>
</evidence>
<sequence>MTNTYYTYLIATLLVSNIRVAATSDNSKLSQGQFDVRCAFVGGMCTTENICENGFGGDIIKKRCKVDECCVPQQTYACNESSGVCRFSCDEHAPAKMGSGLCGAAVRKRSLCGVLCLSLLAALPFLF</sequence>
<accession>A0A915EJM8</accession>
<keyword evidence="2" id="KW-1185">Reference proteome</keyword>
<reference evidence="3" key="1">
    <citation type="submission" date="2022-11" db="UniProtKB">
        <authorList>
            <consortium name="WormBaseParasite"/>
        </authorList>
    </citation>
    <scope>IDENTIFICATION</scope>
</reference>
<evidence type="ECO:0000256" key="1">
    <source>
        <dbReference type="SAM" id="SignalP"/>
    </source>
</evidence>
<protein>
    <submittedName>
        <fullName evidence="3">Uncharacterized protein</fullName>
    </submittedName>
</protein>
<evidence type="ECO:0000313" key="3">
    <source>
        <dbReference type="WBParaSite" id="jg742"/>
    </source>
</evidence>
<keyword evidence="1" id="KW-0732">Signal</keyword>
<dbReference type="WBParaSite" id="jg742">
    <property type="protein sequence ID" value="jg742"/>
    <property type="gene ID" value="jg742"/>
</dbReference>
<organism evidence="2 3">
    <name type="scientific">Ditylenchus dipsaci</name>
    <dbReference type="NCBI Taxonomy" id="166011"/>
    <lineage>
        <taxon>Eukaryota</taxon>
        <taxon>Metazoa</taxon>
        <taxon>Ecdysozoa</taxon>
        <taxon>Nematoda</taxon>
        <taxon>Chromadorea</taxon>
        <taxon>Rhabditida</taxon>
        <taxon>Tylenchina</taxon>
        <taxon>Tylenchomorpha</taxon>
        <taxon>Sphaerularioidea</taxon>
        <taxon>Anguinidae</taxon>
        <taxon>Anguininae</taxon>
        <taxon>Ditylenchus</taxon>
    </lineage>
</organism>
<dbReference type="Proteomes" id="UP000887574">
    <property type="component" value="Unplaced"/>
</dbReference>
<name>A0A915EJM8_9BILA</name>
<feature type="chain" id="PRO_5037571098" evidence="1">
    <location>
        <begin position="24"/>
        <end position="127"/>
    </location>
</feature>
<proteinExistence type="predicted"/>